<evidence type="ECO:0000313" key="1">
    <source>
        <dbReference type="EMBL" id="MFC5195764.1"/>
    </source>
</evidence>
<sequence>MYNHVLKITLFLVLAVSHIGFSQIEEKEKNATDSVYEKIETFSEKSKSTKFLHNLIFKNKTNQNRKTTFPKRSNFRDVENKIVRHIYVDSHDPFGFSFTDSTETANSWLEKTGNTVHLKSKDFAIRNYLMFEKNKPLDSLLLIESERLLRSQDFIREVALKVEHVVGSRDSVDVYITTLDSWSLIPSGSISSSKLKVKLREENFLGFGHQFNMQYDNRFSDNKSAYDVRYAVSNFKNTYINSAAGYTTTLEDAKSKYLNIERPFFSAYTKWAAGVYLDEQFARKWLPDANMDLGVQDLKYQSQDLWAGYSFDLFKGNTERERTTNIITSFRFLNLNYRESPSLAYDSIQYFSSETFYLGSIGISSRQFVDDRYLFRDGIIESVPVGDYLAIIAGNQRKNSQNRLYLGAKVGHGNYYNWGYLSLNMEYGTFFNTSKKEQTAYSFSANYFTNLISLGSTWKMRQFIKSQVLIGKNRLNSVGDRVTIDEYNDFRNYYDVENANNENMGIPGFDSDLLGTSKFLITLQTQFYPPWEFMGFRINPYLNIKSALLGTENTKLISSKLFSSFSAGVILKNDYLVFESIQLSISFYPSIPTEGNSIFTTNAISVDDFNLPGFELGKPAPIWYN</sequence>
<organism evidence="1 2">
    <name type="scientific">Bizionia hallyeonensis</name>
    <dbReference type="NCBI Taxonomy" id="1123757"/>
    <lineage>
        <taxon>Bacteria</taxon>
        <taxon>Pseudomonadati</taxon>
        <taxon>Bacteroidota</taxon>
        <taxon>Flavobacteriia</taxon>
        <taxon>Flavobacteriales</taxon>
        <taxon>Flavobacteriaceae</taxon>
        <taxon>Bizionia</taxon>
    </lineage>
</organism>
<comment type="caution">
    <text evidence="1">The sequence shown here is derived from an EMBL/GenBank/DDBJ whole genome shotgun (WGS) entry which is preliminary data.</text>
</comment>
<protein>
    <recommendedName>
        <fullName evidence="3">Porin</fullName>
    </recommendedName>
</protein>
<name>A0ABW0C919_9FLAO</name>
<evidence type="ECO:0000313" key="2">
    <source>
        <dbReference type="Proteomes" id="UP001596162"/>
    </source>
</evidence>
<keyword evidence="2" id="KW-1185">Reference proteome</keyword>
<proteinExistence type="predicted"/>
<dbReference type="RefSeq" id="WP_376860764.1">
    <property type="nucleotide sequence ID" value="NZ_JBHSLA010000003.1"/>
</dbReference>
<reference evidence="2" key="1">
    <citation type="journal article" date="2019" name="Int. J. Syst. Evol. Microbiol.">
        <title>The Global Catalogue of Microorganisms (GCM) 10K type strain sequencing project: providing services to taxonomists for standard genome sequencing and annotation.</title>
        <authorList>
            <consortium name="The Broad Institute Genomics Platform"/>
            <consortium name="The Broad Institute Genome Sequencing Center for Infectious Disease"/>
            <person name="Wu L."/>
            <person name="Ma J."/>
        </authorList>
    </citation>
    <scope>NUCLEOTIDE SEQUENCE [LARGE SCALE GENOMIC DNA]</scope>
    <source>
        <strain evidence="2">JCM 17978</strain>
    </source>
</reference>
<accession>A0ABW0C919</accession>
<gene>
    <name evidence="1" type="ORF">ACFPH8_10520</name>
</gene>
<evidence type="ECO:0008006" key="3">
    <source>
        <dbReference type="Google" id="ProtNLM"/>
    </source>
</evidence>
<dbReference type="Proteomes" id="UP001596162">
    <property type="component" value="Unassembled WGS sequence"/>
</dbReference>
<dbReference type="EMBL" id="JBHSLA010000003">
    <property type="protein sequence ID" value="MFC5195764.1"/>
    <property type="molecule type" value="Genomic_DNA"/>
</dbReference>